<dbReference type="AlphaFoldDB" id="A0A974CAZ7"/>
<accession>A0A974CAZ7</accession>
<dbReference type="EMBL" id="CM004479">
    <property type="protein sequence ID" value="OCT69879.1"/>
    <property type="molecule type" value="Genomic_DNA"/>
</dbReference>
<reference evidence="2" key="1">
    <citation type="journal article" date="2016" name="Nature">
        <title>Genome evolution in the allotetraploid frog Xenopus laevis.</title>
        <authorList>
            <person name="Session A.M."/>
            <person name="Uno Y."/>
            <person name="Kwon T."/>
            <person name="Chapman J.A."/>
            <person name="Toyoda A."/>
            <person name="Takahashi S."/>
            <person name="Fukui A."/>
            <person name="Hikosaka A."/>
            <person name="Suzuki A."/>
            <person name="Kondo M."/>
            <person name="van Heeringen S.J."/>
            <person name="Quigley I."/>
            <person name="Heinz S."/>
            <person name="Ogino H."/>
            <person name="Ochi H."/>
            <person name="Hellsten U."/>
            <person name="Lyons J.B."/>
            <person name="Simakov O."/>
            <person name="Putnam N."/>
            <person name="Stites J."/>
            <person name="Kuroki Y."/>
            <person name="Tanaka T."/>
            <person name="Michiue T."/>
            <person name="Watanabe M."/>
            <person name="Bogdanovic O."/>
            <person name="Lister R."/>
            <person name="Georgiou G."/>
            <person name="Paranjpe S.S."/>
            <person name="van Kruijsbergen I."/>
            <person name="Shu S."/>
            <person name="Carlson J."/>
            <person name="Kinoshita T."/>
            <person name="Ohta Y."/>
            <person name="Mawaribuchi S."/>
            <person name="Jenkins J."/>
            <person name="Grimwood J."/>
            <person name="Schmutz J."/>
            <person name="Mitros T."/>
            <person name="Mozaffari S.V."/>
            <person name="Suzuki Y."/>
            <person name="Haramoto Y."/>
            <person name="Yamamoto T.S."/>
            <person name="Takagi C."/>
            <person name="Heald R."/>
            <person name="Miller K."/>
            <person name="Haudenschild C."/>
            <person name="Kitzman J."/>
            <person name="Nakayama T."/>
            <person name="Izutsu Y."/>
            <person name="Robert J."/>
            <person name="Fortriede J."/>
            <person name="Burns K."/>
            <person name="Lotay V."/>
            <person name="Karimi K."/>
            <person name="Yasuoka Y."/>
            <person name="Dichmann D.S."/>
            <person name="Flajnik M.F."/>
            <person name="Houston D.W."/>
            <person name="Shendure J."/>
            <person name="DuPasquier L."/>
            <person name="Vize P.D."/>
            <person name="Zorn A.M."/>
            <person name="Ito M."/>
            <person name="Marcotte E.M."/>
            <person name="Wallingford J.B."/>
            <person name="Ito Y."/>
            <person name="Asashima M."/>
            <person name="Ueno N."/>
            <person name="Matsuda Y."/>
            <person name="Veenstra G.J."/>
            <person name="Fujiyama A."/>
            <person name="Harland R.M."/>
            <person name="Taira M."/>
            <person name="Rokhsar D.S."/>
        </authorList>
    </citation>
    <scope>NUCLEOTIDE SEQUENCE [LARGE SCALE GENOMIC DNA]</scope>
    <source>
        <strain evidence="2">J</strain>
    </source>
</reference>
<evidence type="ECO:0000313" key="2">
    <source>
        <dbReference type="Proteomes" id="UP000694892"/>
    </source>
</evidence>
<sequence>MNEIQVSTSFRLALMERHCQILQTAEPKVINHPHSCASKHTFGMMSIQNKLNLLPSTFLRNKIDGNERCTKSVIFGLGRMPNI</sequence>
<dbReference type="Proteomes" id="UP000694892">
    <property type="component" value="Chromosome 7S"/>
</dbReference>
<name>A0A974CAZ7_XENLA</name>
<proteinExistence type="predicted"/>
<gene>
    <name evidence="1" type="ORF">XELAEV_18036804mg</name>
</gene>
<protein>
    <submittedName>
        <fullName evidence="1">Uncharacterized protein</fullName>
    </submittedName>
</protein>
<evidence type="ECO:0000313" key="1">
    <source>
        <dbReference type="EMBL" id="OCT69879.1"/>
    </source>
</evidence>
<organism evidence="1 2">
    <name type="scientific">Xenopus laevis</name>
    <name type="common">African clawed frog</name>
    <dbReference type="NCBI Taxonomy" id="8355"/>
    <lineage>
        <taxon>Eukaryota</taxon>
        <taxon>Metazoa</taxon>
        <taxon>Chordata</taxon>
        <taxon>Craniata</taxon>
        <taxon>Vertebrata</taxon>
        <taxon>Euteleostomi</taxon>
        <taxon>Amphibia</taxon>
        <taxon>Batrachia</taxon>
        <taxon>Anura</taxon>
        <taxon>Pipoidea</taxon>
        <taxon>Pipidae</taxon>
        <taxon>Xenopodinae</taxon>
        <taxon>Xenopus</taxon>
        <taxon>Xenopus</taxon>
    </lineage>
</organism>